<evidence type="ECO:0000313" key="1">
    <source>
        <dbReference type="EMBL" id="KUG28102.1"/>
    </source>
</evidence>
<comment type="caution">
    <text evidence="1">The sequence shown here is derived from an EMBL/GenBank/DDBJ whole genome shotgun (WGS) entry which is preliminary data.</text>
</comment>
<protein>
    <submittedName>
        <fullName evidence="1">Transcriptional regulator, marr family</fullName>
    </submittedName>
</protein>
<dbReference type="SUPFAM" id="SSF46785">
    <property type="entry name" value="Winged helix' DNA-binding domain"/>
    <property type="match status" value="1"/>
</dbReference>
<dbReference type="EMBL" id="LNQE01000259">
    <property type="protein sequence ID" value="KUG28102.1"/>
    <property type="molecule type" value="Genomic_DNA"/>
</dbReference>
<sequence>MNDLTVLPLRKQYYAPSKDTWVLAILDALSLDSNLSQRDLGRRLGISGAVINQRLRELQNRSLLRFEVRNGKSYRYVLTAEGERLREEMVSHCTSEAIHIYTALKRHCRERLEWLRARDIMKIAMFGASETCEVVISALTDMPFKVMALVDNDTAKHGTVFHGYVVSSPKILELVDCQAVLITSFGRQTEIREQLAPLCRTRGVEIVSL</sequence>
<dbReference type="InterPro" id="IPR036390">
    <property type="entry name" value="WH_DNA-bd_sf"/>
</dbReference>
<accession>A0A0W8G4T9</accession>
<proteinExistence type="predicted"/>
<dbReference type="AlphaFoldDB" id="A0A0W8G4T9"/>
<dbReference type="Gene3D" id="3.40.50.720">
    <property type="entry name" value="NAD(P)-binding Rossmann-like Domain"/>
    <property type="match status" value="1"/>
</dbReference>
<gene>
    <name evidence="1" type="ORF">ASZ90_002062</name>
</gene>
<reference evidence="1" key="1">
    <citation type="journal article" date="2015" name="Proc. Natl. Acad. Sci. U.S.A.">
        <title>Networks of energetic and metabolic interactions define dynamics in microbial communities.</title>
        <authorList>
            <person name="Embree M."/>
            <person name="Liu J.K."/>
            <person name="Al-Bassam M.M."/>
            <person name="Zengler K."/>
        </authorList>
    </citation>
    <scope>NUCLEOTIDE SEQUENCE</scope>
</reference>
<name>A0A0W8G4T9_9ZZZZ</name>
<dbReference type="InterPro" id="IPR036388">
    <property type="entry name" value="WH-like_DNA-bd_sf"/>
</dbReference>
<dbReference type="Gene3D" id="1.10.10.10">
    <property type="entry name" value="Winged helix-like DNA-binding domain superfamily/Winged helix DNA-binding domain"/>
    <property type="match status" value="1"/>
</dbReference>
<dbReference type="Pfam" id="PF13412">
    <property type="entry name" value="HTH_24"/>
    <property type="match status" value="1"/>
</dbReference>
<organism evidence="1">
    <name type="scientific">hydrocarbon metagenome</name>
    <dbReference type="NCBI Taxonomy" id="938273"/>
    <lineage>
        <taxon>unclassified sequences</taxon>
        <taxon>metagenomes</taxon>
        <taxon>ecological metagenomes</taxon>
    </lineage>
</organism>